<dbReference type="Pfam" id="PF00795">
    <property type="entry name" value="CN_hydrolase"/>
    <property type="match status" value="1"/>
</dbReference>
<accession>A0A9P4ICS8</accession>
<feature type="domain" description="CN hydrolase" evidence="2">
    <location>
        <begin position="5"/>
        <end position="262"/>
    </location>
</feature>
<dbReference type="InterPro" id="IPR003010">
    <property type="entry name" value="C-N_Hydrolase"/>
</dbReference>
<evidence type="ECO:0000313" key="3">
    <source>
        <dbReference type="EMBL" id="KAF2097623.1"/>
    </source>
</evidence>
<dbReference type="OrthoDB" id="412018at2759"/>
<dbReference type="GO" id="GO:0016811">
    <property type="term" value="F:hydrolase activity, acting on carbon-nitrogen (but not peptide) bonds, in linear amides"/>
    <property type="evidence" value="ECO:0007669"/>
    <property type="project" value="TreeGrafter"/>
</dbReference>
<reference evidence="3" key="1">
    <citation type="journal article" date="2020" name="Stud. Mycol.">
        <title>101 Dothideomycetes genomes: a test case for predicting lifestyles and emergence of pathogens.</title>
        <authorList>
            <person name="Haridas S."/>
            <person name="Albert R."/>
            <person name="Binder M."/>
            <person name="Bloem J."/>
            <person name="Labutti K."/>
            <person name="Salamov A."/>
            <person name="Andreopoulos B."/>
            <person name="Baker S."/>
            <person name="Barry K."/>
            <person name="Bills G."/>
            <person name="Bluhm B."/>
            <person name="Cannon C."/>
            <person name="Castanera R."/>
            <person name="Culley D."/>
            <person name="Daum C."/>
            <person name="Ezra D."/>
            <person name="Gonzalez J."/>
            <person name="Henrissat B."/>
            <person name="Kuo A."/>
            <person name="Liang C."/>
            <person name="Lipzen A."/>
            <person name="Lutzoni F."/>
            <person name="Magnuson J."/>
            <person name="Mondo S."/>
            <person name="Nolan M."/>
            <person name="Ohm R."/>
            <person name="Pangilinan J."/>
            <person name="Park H.-J."/>
            <person name="Ramirez L."/>
            <person name="Alfaro M."/>
            <person name="Sun H."/>
            <person name="Tritt A."/>
            <person name="Yoshinaga Y."/>
            <person name="Zwiers L.-H."/>
            <person name="Turgeon B."/>
            <person name="Goodwin S."/>
            <person name="Spatafora J."/>
            <person name="Crous P."/>
            <person name="Grigoriev I."/>
        </authorList>
    </citation>
    <scope>NUCLEOTIDE SEQUENCE</scope>
    <source>
        <strain evidence="3">CBS 133067</strain>
    </source>
</reference>
<dbReference type="EMBL" id="ML978128">
    <property type="protein sequence ID" value="KAF2097623.1"/>
    <property type="molecule type" value="Genomic_DNA"/>
</dbReference>
<keyword evidence="4" id="KW-1185">Reference proteome</keyword>
<evidence type="ECO:0000313" key="4">
    <source>
        <dbReference type="Proteomes" id="UP000799772"/>
    </source>
</evidence>
<dbReference type="Proteomes" id="UP000799772">
    <property type="component" value="Unassembled WGS sequence"/>
</dbReference>
<dbReference type="InterPro" id="IPR036526">
    <property type="entry name" value="C-N_Hydrolase_sf"/>
</dbReference>
<sequence length="305" mass="34042">MAPIHKIAVVQLHPKPLQIEQNFNKAAEYIRSAATQKAELVVLPEYHLTNWVPKKEGFLEACGEWETYLKKYQDLAKECNICIVPGTIVERHREAEKDEDKLLNVAYFIDSHGQILGRYVKKNLWGNIERDHLTSSSRDPHEVFDTPLGKVGLLVCWDIAFPEAFRELIAQGAQLIVCPTFWTLNDCSKLGLGINPTAEALFLDSILTARCFENTCAIAFANAGGPPGRGYAGISQICMPYSGAVARLGGCGEGMAVAEVDYHVLEDAEQNYQVRADLARADWHYDYRHNKDDGGEDTSQDKSKL</sequence>
<keyword evidence="1 3" id="KW-0378">Hydrolase</keyword>
<protein>
    <submittedName>
        <fullName evidence="3">Carbon-nitrogen hydrolase</fullName>
    </submittedName>
</protein>
<dbReference type="AlphaFoldDB" id="A0A9P4ICS8"/>
<dbReference type="Gene3D" id="3.60.110.10">
    <property type="entry name" value="Carbon-nitrogen hydrolase"/>
    <property type="match status" value="1"/>
</dbReference>
<proteinExistence type="predicted"/>
<evidence type="ECO:0000256" key="1">
    <source>
        <dbReference type="ARBA" id="ARBA00022801"/>
    </source>
</evidence>
<evidence type="ECO:0000259" key="2">
    <source>
        <dbReference type="PROSITE" id="PS50263"/>
    </source>
</evidence>
<dbReference type="PROSITE" id="PS50263">
    <property type="entry name" value="CN_HYDROLASE"/>
    <property type="match status" value="1"/>
</dbReference>
<dbReference type="InterPro" id="IPR050345">
    <property type="entry name" value="Aliph_Amidase/BUP"/>
</dbReference>
<organism evidence="3 4">
    <name type="scientific">Rhizodiscina lignyota</name>
    <dbReference type="NCBI Taxonomy" id="1504668"/>
    <lineage>
        <taxon>Eukaryota</taxon>
        <taxon>Fungi</taxon>
        <taxon>Dikarya</taxon>
        <taxon>Ascomycota</taxon>
        <taxon>Pezizomycotina</taxon>
        <taxon>Dothideomycetes</taxon>
        <taxon>Pleosporomycetidae</taxon>
        <taxon>Aulographales</taxon>
        <taxon>Rhizodiscinaceae</taxon>
        <taxon>Rhizodiscina</taxon>
    </lineage>
</organism>
<comment type="caution">
    <text evidence="3">The sequence shown here is derived from an EMBL/GenBank/DDBJ whole genome shotgun (WGS) entry which is preliminary data.</text>
</comment>
<dbReference type="CDD" id="cd07197">
    <property type="entry name" value="nitrilase"/>
    <property type="match status" value="1"/>
</dbReference>
<name>A0A9P4ICS8_9PEZI</name>
<gene>
    <name evidence="3" type="ORF">NA57DRAFT_41325</name>
</gene>
<dbReference type="PANTHER" id="PTHR43674">
    <property type="entry name" value="NITRILASE C965.09-RELATED"/>
    <property type="match status" value="1"/>
</dbReference>
<dbReference type="PANTHER" id="PTHR43674:SF16">
    <property type="entry name" value="CARBON-NITROGEN FAMILY, PUTATIVE (AFU_ORTHOLOGUE AFUA_5G02350)-RELATED"/>
    <property type="match status" value="1"/>
</dbReference>
<dbReference type="SUPFAM" id="SSF56317">
    <property type="entry name" value="Carbon-nitrogen hydrolase"/>
    <property type="match status" value="1"/>
</dbReference>